<proteinExistence type="predicted"/>
<dbReference type="GO" id="GO:0016491">
    <property type="term" value="F:oxidoreductase activity"/>
    <property type="evidence" value="ECO:0007669"/>
    <property type="project" value="InterPro"/>
</dbReference>
<dbReference type="NCBIfam" id="NF005560">
    <property type="entry name" value="PRK07233.1"/>
    <property type="match status" value="1"/>
</dbReference>
<accession>A0A1Z4JKG5</accession>
<dbReference type="InterPro" id="IPR036188">
    <property type="entry name" value="FAD/NAD-bd_sf"/>
</dbReference>
<dbReference type="InterPro" id="IPR002937">
    <property type="entry name" value="Amino_oxidase"/>
</dbReference>
<dbReference type="EMBL" id="AP018203">
    <property type="protein sequence ID" value="BAY57210.1"/>
    <property type="molecule type" value="Genomic_DNA"/>
</dbReference>
<reference evidence="2 3" key="1">
    <citation type="submission" date="2017-06" db="EMBL/GenBank/DDBJ databases">
        <title>Genome sequencing of cyanobaciteial culture collection at National Institute for Environmental Studies (NIES).</title>
        <authorList>
            <person name="Hirose Y."/>
            <person name="Shimura Y."/>
            <person name="Fujisawa T."/>
            <person name="Nakamura Y."/>
            <person name="Kawachi M."/>
        </authorList>
    </citation>
    <scope>NUCLEOTIDE SEQUENCE [LARGE SCALE GENOMIC DNA]</scope>
    <source>
        <strain evidence="2 3">NIES-2135</strain>
    </source>
</reference>
<dbReference type="InterPro" id="IPR050464">
    <property type="entry name" value="Zeta_carotene_desat/Oxidored"/>
</dbReference>
<dbReference type="PANTHER" id="PTHR42923:SF46">
    <property type="entry name" value="AMINE OXIDASE"/>
    <property type="match status" value="1"/>
</dbReference>
<dbReference type="AlphaFoldDB" id="A0A1Z4JKG5"/>
<dbReference type="SUPFAM" id="SSF51905">
    <property type="entry name" value="FAD/NAD(P)-binding domain"/>
    <property type="match status" value="1"/>
</dbReference>
<dbReference type="Proteomes" id="UP000217895">
    <property type="component" value="Chromosome"/>
</dbReference>
<evidence type="ECO:0000313" key="2">
    <source>
        <dbReference type="EMBL" id="BAY57210.1"/>
    </source>
</evidence>
<feature type="domain" description="Amine oxidase" evidence="1">
    <location>
        <begin position="17"/>
        <end position="416"/>
    </location>
</feature>
<keyword evidence="3" id="KW-1185">Reference proteome</keyword>
<dbReference type="PANTHER" id="PTHR42923">
    <property type="entry name" value="PROTOPORPHYRINOGEN OXIDASE"/>
    <property type="match status" value="1"/>
</dbReference>
<evidence type="ECO:0000313" key="3">
    <source>
        <dbReference type="Proteomes" id="UP000217895"/>
    </source>
</evidence>
<dbReference type="Gene3D" id="3.50.50.60">
    <property type="entry name" value="FAD/NAD(P)-binding domain"/>
    <property type="match status" value="1"/>
</dbReference>
<organism evidence="2 3">
    <name type="scientific">Leptolyngbya boryana NIES-2135</name>
    <dbReference type="NCBI Taxonomy" id="1973484"/>
    <lineage>
        <taxon>Bacteria</taxon>
        <taxon>Bacillati</taxon>
        <taxon>Cyanobacteriota</taxon>
        <taxon>Cyanophyceae</taxon>
        <taxon>Leptolyngbyales</taxon>
        <taxon>Leptolyngbyaceae</taxon>
        <taxon>Leptolyngbya group</taxon>
        <taxon>Leptolyngbya</taxon>
    </lineage>
</organism>
<evidence type="ECO:0000259" key="1">
    <source>
        <dbReference type="Pfam" id="PF01593"/>
    </source>
</evidence>
<protein>
    <submittedName>
        <fullName evidence="2">FAD dependent oxidoreductase</fullName>
    </submittedName>
</protein>
<gene>
    <name evidence="2" type="ORF">NIES2135_40740</name>
</gene>
<dbReference type="Pfam" id="PF01593">
    <property type="entry name" value="Amino_oxidase"/>
    <property type="match status" value="1"/>
</dbReference>
<name>A0A1Z4JKG5_LEPBY</name>
<sequence>MSVSSQRWAIVGGGILGMTLALRLAQQGKQVTLYESAHQFGGLASAWRLGNILWDRHYHVTLLSDTHVRSLLTELGLEQDMQWVETKTGFFTDGKLYSMSNTLEFLSFPALRFIDKLRLGFTIWYASKVKNWKKLEKIPVATWLRKLSGDRTFEKIWLPLLRSKLGENYHIASASFIWAIIARMYAARRTGLKKEMFGYLPGGYARLLSRFVEVLSEHNVELKVGHRVSHVIRKQGQVQLEFTNGQTEHFDEVVLTMASPISAQVCKGLSAMEYDLLRNVEYQGIICASLLLKKPLASYYVTNITDTWVPFTGVIEMSALVDRSEFDQRSLVYLPKYVSSNDPAFGLTDEEIQEEFIQTLVLMYPKFDRNDVVAFRVSRVRQVFAISTLNYSEKLPPMHTSVPGVHIINSAHIPNGTLNVNETVLLAEKSAVELLTRSRQFAIDAVRA</sequence>